<evidence type="ECO:0000256" key="5">
    <source>
        <dbReference type="ARBA" id="ARBA00023136"/>
    </source>
</evidence>
<organism evidence="7 8">
    <name type="scientific">Pararoseomonas baculiformis</name>
    <dbReference type="NCBI Taxonomy" id="2820812"/>
    <lineage>
        <taxon>Bacteria</taxon>
        <taxon>Pseudomonadati</taxon>
        <taxon>Pseudomonadota</taxon>
        <taxon>Alphaproteobacteria</taxon>
        <taxon>Acetobacterales</taxon>
        <taxon>Acetobacteraceae</taxon>
        <taxon>Pararoseomonas</taxon>
    </lineage>
</organism>
<comment type="subcellular location">
    <subcellularLocation>
        <location evidence="1">Cell membrane</location>
        <topology evidence="1">Multi-pass membrane protein</topology>
    </subcellularLocation>
</comment>
<name>A0ABS4AEX2_9PROT</name>
<keyword evidence="8" id="KW-1185">Reference proteome</keyword>
<evidence type="ECO:0000256" key="4">
    <source>
        <dbReference type="ARBA" id="ARBA00022989"/>
    </source>
</evidence>
<accession>A0ABS4AEX2</accession>
<keyword evidence="2" id="KW-1003">Cell membrane</keyword>
<gene>
    <name evidence="7" type="ORF">J8J14_12250</name>
</gene>
<feature type="transmembrane region" description="Helical" evidence="6">
    <location>
        <begin position="47"/>
        <end position="64"/>
    </location>
</feature>
<evidence type="ECO:0000256" key="6">
    <source>
        <dbReference type="SAM" id="Phobius"/>
    </source>
</evidence>
<reference evidence="7 8" key="1">
    <citation type="submission" date="2021-03" db="EMBL/GenBank/DDBJ databases">
        <authorList>
            <person name="So Y."/>
        </authorList>
    </citation>
    <scope>NUCLEOTIDE SEQUENCE [LARGE SCALE GENOMIC DNA]</scope>
    <source>
        <strain evidence="7 8">SSH11</strain>
    </source>
</reference>
<dbReference type="RefSeq" id="WP_209379791.1">
    <property type="nucleotide sequence ID" value="NZ_JAGIZB010000010.1"/>
</dbReference>
<keyword evidence="3 6" id="KW-0812">Transmembrane</keyword>
<evidence type="ECO:0000256" key="1">
    <source>
        <dbReference type="ARBA" id="ARBA00004651"/>
    </source>
</evidence>
<evidence type="ECO:0000313" key="8">
    <source>
        <dbReference type="Proteomes" id="UP000681594"/>
    </source>
</evidence>
<evidence type="ECO:0000256" key="2">
    <source>
        <dbReference type="ARBA" id="ARBA00022475"/>
    </source>
</evidence>
<dbReference type="Proteomes" id="UP000681594">
    <property type="component" value="Unassembled WGS sequence"/>
</dbReference>
<evidence type="ECO:0000313" key="7">
    <source>
        <dbReference type="EMBL" id="MBP0445548.1"/>
    </source>
</evidence>
<keyword evidence="4 6" id="KW-1133">Transmembrane helix</keyword>
<dbReference type="PANTHER" id="PTHR30086:SF20">
    <property type="entry name" value="ARGININE EXPORTER PROTEIN ARGO-RELATED"/>
    <property type="match status" value="1"/>
</dbReference>
<dbReference type="EMBL" id="JAGIZB010000010">
    <property type="protein sequence ID" value="MBP0445548.1"/>
    <property type="molecule type" value="Genomic_DNA"/>
</dbReference>
<feature type="transmembrane region" description="Helical" evidence="6">
    <location>
        <begin position="71"/>
        <end position="89"/>
    </location>
</feature>
<protein>
    <submittedName>
        <fullName evidence="7">Lysine transporter LysE</fullName>
    </submittedName>
</protein>
<feature type="transmembrane region" description="Helical" evidence="6">
    <location>
        <begin position="167"/>
        <end position="189"/>
    </location>
</feature>
<dbReference type="PANTHER" id="PTHR30086">
    <property type="entry name" value="ARGININE EXPORTER PROTEIN ARGO"/>
    <property type="match status" value="1"/>
</dbReference>
<feature type="transmembrane region" description="Helical" evidence="6">
    <location>
        <begin position="130"/>
        <end position="155"/>
    </location>
</feature>
<keyword evidence="5 6" id="KW-0472">Membrane</keyword>
<sequence length="190" mass="19612">MQDPVLFTLTVLLILGTPGPTNTLLATAGGAMGFRRAAPLVPAEAAGYLISILVIGLVIGPVIASAPTVLIGLRVTVGLYLIWLAAMLWRNGAIDAAAPVTARQVFITTLLNPKSLVLALGVIPFGAPPWWPFLLGFLLLLTCVAISWIALGALLGSVASTVARAGWVPRIGATIIGAFALTAVIGPLFR</sequence>
<comment type="caution">
    <text evidence="7">The sequence shown here is derived from an EMBL/GenBank/DDBJ whole genome shotgun (WGS) entry which is preliminary data.</text>
</comment>
<evidence type="ECO:0000256" key="3">
    <source>
        <dbReference type="ARBA" id="ARBA00022692"/>
    </source>
</evidence>
<proteinExistence type="predicted"/>
<dbReference type="InterPro" id="IPR001123">
    <property type="entry name" value="LeuE-type"/>
</dbReference>